<proteinExistence type="inferred from homology"/>
<organism evidence="6">
    <name type="scientific">Menopon gallinae</name>
    <name type="common">poultry shaft louse</name>
    <dbReference type="NCBI Taxonomy" id="328185"/>
    <lineage>
        <taxon>Eukaryota</taxon>
        <taxon>Metazoa</taxon>
        <taxon>Ecdysozoa</taxon>
        <taxon>Arthropoda</taxon>
        <taxon>Hexapoda</taxon>
        <taxon>Insecta</taxon>
        <taxon>Pterygota</taxon>
        <taxon>Neoptera</taxon>
        <taxon>Paraneoptera</taxon>
        <taxon>Psocodea</taxon>
        <taxon>Troctomorpha</taxon>
        <taxon>Phthiraptera</taxon>
        <taxon>Amblycera</taxon>
        <taxon>Menoponidae</taxon>
        <taxon>Menopon</taxon>
    </lineage>
</organism>
<evidence type="ECO:0000313" key="6">
    <source>
        <dbReference type="EMBL" id="KAL0266856.1"/>
    </source>
</evidence>
<protein>
    <recommendedName>
        <fullName evidence="7">Protein downstream neighbor of son homolog</fullName>
    </recommendedName>
</protein>
<dbReference type="GO" id="GO:0005634">
    <property type="term" value="C:nucleus"/>
    <property type="evidence" value="ECO:0007669"/>
    <property type="project" value="UniProtKB-SubCell"/>
</dbReference>
<feature type="compositionally biased region" description="Acidic residues" evidence="5">
    <location>
        <begin position="354"/>
        <end position="365"/>
    </location>
</feature>
<comment type="caution">
    <text evidence="6">The sequence shown here is derived from an EMBL/GenBank/DDBJ whole genome shotgun (WGS) entry which is preliminary data.</text>
</comment>
<dbReference type="PANTHER" id="PTHR12972:SF0">
    <property type="entry name" value="PROTEIN DOWNSTREAM NEIGHBOR OF SON"/>
    <property type="match status" value="1"/>
</dbReference>
<evidence type="ECO:0008006" key="7">
    <source>
        <dbReference type="Google" id="ProtNLM"/>
    </source>
</evidence>
<dbReference type="PRINTS" id="PR02064">
    <property type="entry name" value="DONSON"/>
</dbReference>
<evidence type="ECO:0000256" key="4">
    <source>
        <dbReference type="ARBA" id="ARBA00025806"/>
    </source>
</evidence>
<evidence type="ECO:0000256" key="3">
    <source>
        <dbReference type="ARBA" id="ARBA00023242"/>
    </source>
</evidence>
<name>A0AAW2HAZ4_9NEOP</name>
<dbReference type="AlphaFoldDB" id="A0AAW2HAZ4"/>
<feature type="region of interest" description="Disordered" evidence="5">
    <location>
        <begin position="333"/>
        <end position="365"/>
    </location>
</feature>
<evidence type="ECO:0000256" key="1">
    <source>
        <dbReference type="ARBA" id="ARBA00004123"/>
    </source>
</evidence>
<evidence type="ECO:0000256" key="5">
    <source>
        <dbReference type="SAM" id="MobiDB-lite"/>
    </source>
</evidence>
<dbReference type="PANTHER" id="PTHR12972">
    <property type="entry name" value="DOWNSTREAM NEIGHBOR OF SON"/>
    <property type="match status" value="1"/>
</dbReference>
<evidence type="ECO:0000256" key="2">
    <source>
        <dbReference type="ARBA" id="ARBA00022473"/>
    </source>
</evidence>
<feature type="compositionally biased region" description="Polar residues" evidence="5">
    <location>
        <begin position="336"/>
        <end position="346"/>
    </location>
</feature>
<comment type="similarity">
    <text evidence="4">Belongs to the DONSON family.</text>
</comment>
<dbReference type="InterPro" id="IPR024861">
    <property type="entry name" value="Donson"/>
</dbReference>
<dbReference type="GO" id="GO:0033260">
    <property type="term" value="P:nuclear DNA replication"/>
    <property type="evidence" value="ECO:0007669"/>
    <property type="project" value="TreeGrafter"/>
</dbReference>
<reference evidence="6" key="1">
    <citation type="journal article" date="2024" name="Gigascience">
        <title>Chromosome-level genome of the poultry shaft louse Menopon gallinae provides insight into the host-switching and adaptive evolution of parasitic lice.</title>
        <authorList>
            <person name="Xu Y."/>
            <person name="Ma L."/>
            <person name="Liu S."/>
            <person name="Liang Y."/>
            <person name="Liu Q."/>
            <person name="He Z."/>
            <person name="Tian L."/>
            <person name="Duan Y."/>
            <person name="Cai W."/>
            <person name="Li H."/>
            <person name="Song F."/>
        </authorList>
    </citation>
    <scope>NUCLEOTIDE SEQUENCE</scope>
    <source>
        <strain evidence="6">Cailab_2023a</strain>
    </source>
</reference>
<gene>
    <name evidence="6" type="ORF">PYX00_009292</name>
</gene>
<comment type="subcellular location">
    <subcellularLocation>
        <location evidence="1">Nucleus</location>
    </subcellularLocation>
</comment>
<keyword evidence="2" id="KW-0217">Developmental protein</keyword>
<dbReference type="EMBL" id="JARGDH010000005">
    <property type="protein sequence ID" value="KAL0266856.1"/>
    <property type="molecule type" value="Genomic_DNA"/>
</dbReference>
<sequence>MEAGEAMKAVSPKWKRPEEVMKFHILKQKKRALSARINGNDSVASMNFSYSSSSEDSTELPAAKRRNPFVRSVSEYNVKGSLADESGVETDISSDTTLFHLLSHSQGTKVPEETPKSFANILKHLNQNEYVPRDVRNKSNEKSPPKIKQKDGLVIPIDWSIKNRIRLMSPTAFSWSGNVRTCEQASSITGFVRCVDTSSIKEGKTIGSLDTSPNAQFHQCCLYWQHPNIPWLQLFPRNLKKANASMISTQLEIAPMLLTEWTTAFKSLFQLVRTRQCPFFYMIANHFTCLFQAAGVAGINETHAIITPTTRGFRKMLDDEGVHYSMPLKRKRKSNEFMSDSDNSILETEKNDGSGDDDDDDDVDDNWLESMGIDSKDVKKMTLSQKAIDRTREGKIDSSQESLLLIEGANMQAFFNVLLNYKGCVSSTGPFAGVPPTLLSPSAFSLATLKSCKVRDSMVHVNGTDFYSIQIEGPVLPHAFRQICILLEEYKTHYSASLTTFKQSLSFTHAFKAQENDEIKSSSSSVFFKENLSDCGLSHNLISVFCESDPQNYDVIDKVEPKKVVT</sequence>
<keyword evidence="3" id="KW-0539">Nucleus</keyword>
<accession>A0AAW2HAZ4</accession>